<feature type="domain" description="Duffy-binding-like" evidence="7">
    <location>
        <begin position="2609"/>
        <end position="2743"/>
    </location>
</feature>
<dbReference type="Pfam" id="PF18562">
    <property type="entry name" value="CIDR1_gamma"/>
    <property type="match status" value="1"/>
</dbReference>
<dbReference type="VEuPathDB" id="PlasmoDB:PfGA01_050037300"/>
<feature type="coiled-coil region" evidence="1">
    <location>
        <begin position="2615"/>
        <end position="2673"/>
    </location>
</feature>
<feature type="domain" description="Duffy-antigen binding" evidence="4">
    <location>
        <begin position="2801"/>
        <end position="2961"/>
    </location>
</feature>
<dbReference type="VEuPathDB" id="PlasmoDB:PfSD01_070015600"/>
<feature type="domain" description="Duffy-antigen binding" evidence="4">
    <location>
        <begin position="1652"/>
        <end position="1827"/>
    </location>
</feature>
<dbReference type="VEuPathDB" id="PlasmoDB:Pf7G8_120005400"/>
<dbReference type="InterPro" id="IPR004258">
    <property type="entry name" value="DBL"/>
</dbReference>
<proteinExistence type="predicted"/>
<dbReference type="VEuPathDB" id="PlasmoDB:PF3D7_1300300"/>
<dbReference type="GO" id="GO:0046789">
    <property type="term" value="F:host cell surface receptor binding"/>
    <property type="evidence" value="ECO:0007669"/>
    <property type="project" value="InterPro"/>
</dbReference>
<dbReference type="VEuPathDB" id="PlasmoDB:PfKH02_080014300"/>
<feature type="domain" description="Duffy-binding-like" evidence="7">
    <location>
        <begin position="1872"/>
        <end position="2019"/>
    </location>
</feature>
<feature type="domain" description="Duffy-antigen binding" evidence="4">
    <location>
        <begin position="1262"/>
        <end position="1421"/>
    </location>
</feature>
<dbReference type="SUPFAM" id="SSF140924">
    <property type="entry name" value="Duffy binding domain-like"/>
    <property type="match status" value="8"/>
</dbReference>
<dbReference type="InterPro" id="IPR042202">
    <property type="entry name" value="Duffy-ag-bd_sf"/>
</dbReference>
<dbReference type="VEuPathDB" id="PlasmoDB:PfIT_070005900"/>
<feature type="region of interest" description="Disordered" evidence="2">
    <location>
        <begin position="2270"/>
        <end position="2300"/>
    </location>
</feature>
<feature type="domain" description="Duffy-antigen binding" evidence="4">
    <location>
        <begin position="128"/>
        <end position="308"/>
    </location>
</feature>
<feature type="domain" description="Cysteine-rich interdomain region 1 gamma" evidence="6">
    <location>
        <begin position="2054"/>
        <end position="2105"/>
    </location>
</feature>
<dbReference type="VEuPathDB" id="PlasmoDB:PfNF54_130005400"/>
<feature type="compositionally biased region" description="Polar residues" evidence="2">
    <location>
        <begin position="2272"/>
        <end position="2282"/>
    </location>
</feature>
<feature type="non-terminal residue" evidence="8">
    <location>
        <position position="3097"/>
    </location>
</feature>
<dbReference type="VEuPathDB" id="PlasmoDB:PfGB4_140085400"/>
<dbReference type="Gene3D" id="1.20.1310.20">
    <property type="entry name" value="Duffy-antigen binding domain"/>
    <property type="match status" value="6"/>
</dbReference>
<sequence>MGSSHSTNDTKSPTLSESHKSARNVLEKIGLETKGNIKGKANLYKDKLKGNLKEAEFYHPLFISLDVKKEVPSNPCDLDYIFHTNVLNPKPKDRCPCLLRDKKRFSNEGEAECGSDKIRDNGERSAGGACAPYRRRHLCDYNLEFINEKNVLTTHDLLGNVLVTAKYEGQSIVEKHPNKETSDVCTALARSFADIGDIVRGRDMFKRNNHDNVENGLREVFRKINDDLNKSKINDYDGDGPEYYKLREDWWTANRDQVWKAITCEAPENADYFRKGSDGSDVFSNSGKCGRKEAPVPTYLDYVPQFLRWFNEWAEEFCRIKNIKLGRVKNACRDERNHKYCSGDGHDCTQTDLSHNQIFVDLRCPNCADECEKYKKWREKQENEFNKQKRKYEKDIEKSDTSSINDHDKKFYEELKKKKNYSSINSFLESLNHGKQCQDNIDKKIKTDFKNNLETFGSSEYCEACPLHGVKCSKKKCTPINKNSTNKKNENDKSATKIEVLVLGRERNDIHTNLRDVCENTDLLKYPGIQKWICRNKDQIDQCNIENFVKHIDIDPDIRFNVLFQRWLRYFVQDYNKMREKLNPCIKKENGKEHICIKGCKSKCVCVEEWIKIKEAEWKNVKLHYKKNSRTDGESNFYNIKAFFQKRPFNTDADKAKEVVEDINKRDHLWGCTGNIDCKTEQEKEKHGDFITNLISKLQEKINDCKKNHNDTNGKPCCDELPETTKNQDESSSSLSPSTSSSTSCEVPPSIPKNPCVTVGDDTRGSSNFTSVRDVAGDIQGEVQTQLYGDNGESVLKGDIKNAKFKNGGEGKNLNGDICKIDTTYSNDKRGSKNGGPCTGKDNSHQMFKVENGWKSKHQINTPDDVFLPPRREHFCTSNLENLNTKSEGLTGSNASDSLLGDVLLSAKYEADYIKKKYNHKNTPNDFKDKATKCRAMKYSFADIGDIIKGTDLWDGNGGEKTTQDRLKEVFCTIHKSLKQEKEEKKYTKDGVYLDLRKDWWEANRAKVWEVMKCKTTNGEFPCSNKEPTPIDDYIPQRLRWMIEWAEWYCKYQSQEYDKLVTGCEKCMHKGKCTQGNGECAKCKTACENYKKFINTWQTQWKQMEGKYKDLYDKAKIAANGDETVVPNGHTTDKDQQVVNFLKLLIPRSDKSGSKSGNTPYSTAGGYIHETADVNNCNTQKVFCNTTSKDNYAFQLTPKGYEQTCACEGMTEEQKREEDDVCNTVNTFIGKNDGNDLNGMCNAKNYNDWNCKPSDVHSDHVGACMPPRREKLCIYYFGNQGQIRNMKTQDKLREAFIKSAAAETFRSWHHYKSRNGGADLQIKLEGGRIPEEFKRQMFYTFGDYRDFLFGTDISKKHGKGTALEKQINTLFKNSDEKSTGNLKREDWWKEYGPQIWKAMVCGLSHHISTEKVTARTELTKNYNYKTVRFSGENSPTLEKFAQTPQFLRWMTEWGEEFCRTRKEKVEILKGKCEGCDANDSTGGGKTCVKTTEGCKKCEDACKEYQRWLEKWRENYIKQKNKFLTDKGKDSDAKQSDHAYQYLGKQLANIPCTNGTINGKCVYKCMDKRSTSSTNDMPASLDKEPEEVEGKCTCKPPPKACDIVKSLFTSNNNFDDACSLKYSHGKERFTQWKCINDATPSQPTDNTPTSTSTCIPPRRQKLYLKKIEELTSGGTPLGLRTAFIETAAVETFFSWHEYKEEKKREDKEKKEREREFALFLNQEEPLTDKHLQKELEKGDIPDDFKRQMFYTFGDYRDIFFGKDIGRDMEIVKKNINKVFENGKSKTSSAKTTPKDWWKKYGPDIWEGMLCALSHDTKERTFKDEVHKKLTEHEKNKNTYGNVTITSVGLSGDNTVTDLSKFSEKPQFIRWLEEWAQGFCKKRRDMLEKIEKECRGKYKGEKYCSGDGYDCMGKDLSHNNIYADFNCRGCEKECRNYKKWIVNKRNEFDKHRNKYKKEFQELSTSFNNEDDQKFYESLRKKGYSSVENLLASFNQGKECQGNSNPKKNTDFNKVLETFSPSTYCKACPLYGVNCGGKGGCQNNKKKVQHNTKGVSTYIPVLLNDDATKDTDEYLEQNCTKYGLYKDLRIQEWKCQYLNEVDQCNINKDVKTEYFDNEIPFNVLFERWIKDFIQDYNKSKAKISSCIKNEDERDSTCIKGCKNKCDCVEKWVDKKVKEWEKIKEHYNKQTERYIYDVAYKVKNFFEKPPFNTYAEEAKKIFDNEMKEDDIWGCTGNITCETEEKKIKYGDFIANLISELRKKIESCNMQHDKAQENCNTSPTNDEGFQEVQEDEDQDLSPAPEICKDVIPKSAKPEKPVETPMSCVEKIAKQLREKAERSVKHNDSSLKGNGTAFDGECSKLKKDDDGVNGENACNFEKTYKNSLNNINNQCEHKGMDRLKIGKNWNCVKIKKIGKYLCIPPRREHMCLDDLKILGRSTINDSSDLLKKVQQAAKHEGDDIIKNLLPENPCNENVICDAMKYSFADLGDIIRGTDLWNKNIKEQKLQIRLGNAFENIYKNLDDNTKTNYKKEIPHYYKLRSDWWDANRKEVWKAMTCNAPDASKFLKKDPNGSSGKLLSSTNGISVGHKKCGYGKYPPDYDYIPQPFRWMQEWSESFCKLLNKELDNFKNQCSDCQTNNSICTTNVEKCKSCKEQCKNYKELIDQWKNQFDKHKEIYKEIYNNKDSSKSKEYVTKFLEKFKSECKNLDTADKYLHEATQCTDYGFLESDKDDEKYAFKEIPKDFEQACKCDAPDPLDQCPHTEESKLTCTKLSITDQCGKKRYNNDLDSWDSTSVEDFTGKNKGVLVPPRRRYLCLRNITSNLSSIKSKEDFKKKLIEAAFNEAYSLSEKYKDQEKAFSAMKYSFYDYGDIVKGTDLISTINLIDLNGKLNDFFTTDGINNVRNNRDKWWNENKEHVWHAMVCGYQKSNDYKSINASWCTLPDEDKTHQFMRWFREWTESFCNYRKKLYDIMVNNCNEARCDKITGKVDLYECTKACTEYENYVSKKKNEYFSQKQKYDKDFKDSYNNKDAPNYFKYNFFVNNYDCLFDNFKDENNWKNPYDSFDDIKHKDKCQCIQSITPIVPKEKDVHPKQDEKPKPL</sequence>
<dbReference type="VEuPathDB" id="PlasmoDB:Pf7G8-2_000389800"/>
<dbReference type="InterPro" id="IPR029210">
    <property type="entry name" value="PfEMP1_NTS"/>
</dbReference>
<dbReference type="EMBL" id="KJ856478">
    <property type="protein sequence ID" value="AJD77408.1"/>
    <property type="molecule type" value="Genomic_DNA"/>
</dbReference>
<feature type="region of interest" description="Disordered" evidence="2">
    <location>
        <begin position="823"/>
        <end position="844"/>
    </location>
</feature>
<dbReference type="VEuPathDB" id="PlasmoDB:PfHB3_080013600"/>
<feature type="domain" description="Duffy-antigen binding" evidence="4">
    <location>
        <begin position="866"/>
        <end position="1040"/>
    </location>
</feature>
<gene>
    <name evidence="8" type="primary">var4</name>
</gene>
<evidence type="ECO:0000259" key="5">
    <source>
        <dbReference type="Pfam" id="PF15447"/>
    </source>
</evidence>
<accession>A0A0F6P8I7</accession>
<dbReference type="FunFam" id="1.20.1310.20:FF:000023">
    <property type="entry name" value="Erythrocyte membrane protein 1, PfEMP1"/>
    <property type="match status" value="1"/>
</dbReference>
<dbReference type="VEuPathDB" id="PlasmoDB:PfKE01_010005000"/>
<dbReference type="VEuPathDB" id="PlasmoDB:PfGB4_070006000"/>
<dbReference type="Gene3D" id="1.20.58.1930">
    <property type="match status" value="2"/>
</dbReference>
<reference evidence="8" key="1">
    <citation type="journal article" date="2015" name="Malar. J.">
        <title>Transcription of the var genes from a freshly-obtained field isolate of Plasmodium falciparum shows more variable switching patterns than long laboratory-adapted isolates.</title>
        <authorList>
            <person name="Ye R."/>
            <person name="Zhang D."/>
            <person name="Chen B."/>
            <person name="Zhu Y."/>
            <person name="Zhang Y."/>
            <person name="Wang S."/>
            <person name="Pan W."/>
        </authorList>
    </citation>
    <scope>NUCLEOTIDE SEQUENCE</scope>
    <source>
        <strain evidence="8">FCYN0906-5H</strain>
    </source>
</reference>
<dbReference type="VEuPathDB" id="PlasmoDB:PfDd2_050039000"/>
<dbReference type="InterPro" id="IPR041480">
    <property type="entry name" value="CIDR1_gamma"/>
</dbReference>
<feature type="region of interest" description="Disordered" evidence="2">
    <location>
        <begin position="1"/>
        <end position="22"/>
    </location>
</feature>
<dbReference type="Pfam" id="PF22672">
    <property type="entry name" value="DBL_C"/>
    <property type="match status" value="4"/>
</dbReference>
<evidence type="ECO:0000259" key="6">
    <source>
        <dbReference type="Pfam" id="PF18562"/>
    </source>
</evidence>
<dbReference type="VEuPathDB" id="PlasmoDB:PfNF166_120046600"/>
<feature type="compositionally biased region" description="Low complexity" evidence="2">
    <location>
        <begin position="731"/>
        <end position="744"/>
    </location>
</feature>
<organism evidence="8">
    <name type="scientific">Plasmodium falciparum</name>
    <name type="common">malaria parasite P. falciparum</name>
    <dbReference type="NCBI Taxonomy" id="5833"/>
    <lineage>
        <taxon>Eukaryota</taxon>
        <taxon>Sar</taxon>
        <taxon>Alveolata</taxon>
        <taxon>Apicomplexa</taxon>
        <taxon>Aconoidasida</taxon>
        <taxon>Haemosporida</taxon>
        <taxon>Plasmodiidae</taxon>
        <taxon>Plasmodium</taxon>
        <taxon>Plasmodium (Laverania)</taxon>
    </lineage>
</organism>
<dbReference type="Gene3D" id="1.20.58.830">
    <property type="match status" value="6"/>
</dbReference>
<dbReference type="Pfam" id="PF03011">
    <property type="entry name" value="PFEMP"/>
    <property type="match status" value="2"/>
</dbReference>
<feature type="domain" description="Duffy-binding-like" evidence="3">
    <location>
        <begin position="563"/>
        <end position="711"/>
    </location>
</feature>
<dbReference type="VEuPathDB" id="PlasmoDB:PfGA01_100045300"/>
<feature type="compositionally biased region" description="Acidic residues" evidence="2">
    <location>
        <begin position="2283"/>
        <end position="2294"/>
    </location>
</feature>
<evidence type="ECO:0000259" key="3">
    <source>
        <dbReference type="Pfam" id="PF03011"/>
    </source>
</evidence>
<feature type="compositionally biased region" description="Polar residues" evidence="2">
    <location>
        <begin position="1"/>
        <end position="16"/>
    </location>
</feature>
<dbReference type="VEuPathDB" id="PlasmoDB:PfKH01_040005800"/>
<dbReference type="Pfam" id="PF15447">
    <property type="entry name" value="NTS"/>
    <property type="match status" value="1"/>
</dbReference>
<dbReference type="VEuPathDB" id="PlasmoDB:PfNF166_090042400"/>
<keyword evidence="1" id="KW-0175">Coiled coil</keyword>
<evidence type="ECO:0000256" key="2">
    <source>
        <dbReference type="SAM" id="MobiDB-lite"/>
    </source>
</evidence>
<dbReference type="VEuPathDB" id="PlasmoDB:PfSN01_110052800"/>
<evidence type="ECO:0000256" key="1">
    <source>
        <dbReference type="SAM" id="Coils"/>
    </source>
</evidence>
<dbReference type="VEuPathDB" id="PlasmoDB:PfML01_030030000"/>
<feature type="domain" description="Duffy-binding-like" evidence="3">
    <location>
        <begin position="2121"/>
        <end position="2269"/>
    </location>
</feature>
<dbReference type="VEuPathDB" id="PlasmoDB:PfGN01_040026100"/>
<dbReference type="VEuPathDB" id="PlasmoDB:PfNF135_120024600"/>
<evidence type="ECO:0000259" key="7">
    <source>
        <dbReference type="Pfam" id="PF22672"/>
    </source>
</evidence>
<dbReference type="VEuPathDB" id="PlasmoDB:PfML01_080038700"/>
<feature type="domain" description="Plasmodium falciparum erythrocyte membrane protein-1 N-terminal segment" evidence="5">
    <location>
        <begin position="21"/>
        <end position="55"/>
    </location>
</feature>
<dbReference type="FunFam" id="1.20.1310.20:FF:000003">
    <property type="entry name" value="Erythrocyte membrane protein 1, PfEMP1"/>
    <property type="match status" value="2"/>
</dbReference>
<dbReference type="VEuPathDB" id="PlasmoDB:PfHB3_120045000"/>
<dbReference type="GO" id="GO:0016020">
    <property type="term" value="C:membrane"/>
    <property type="evidence" value="ECO:0007669"/>
    <property type="project" value="InterPro"/>
</dbReference>
<protein>
    <submittedName>
        <fullName evidence="8">Erythrocyte membrane protein 1</fullName>
    </submittedName>
</protein>
<feature type="domain" description="Duffy-binding-like" evidence="7">
    <location>
        <begin position="1452"/>
        <end position="1542"/>
    </location>
</feature>
<evidence type="ECO:0000259" key="4">
    <source>
        <dbReference type="Pfam" id="PF05424"/>
    </source>
</evidence>
<dbReference type="Pfam" id="PF05424">
    <property type="entry name" value="Duffy_binding"/>
    <property type="match status" value="6"/>
</dbReference>
<dbReference type="VEuPathDB" id="PlasmoDB:PfHB3_020005900"/>
<dbReference type="InterPro" id="IPR054595">
    <property type="entry name" value="DBL_C"/>
</dbReference>
<dbReference type="VEuPathDB" id="PlasmoDB:PfTG01_000005900"/>
<dbReference type="VEuPathDB" id="PlasmoDB:PfCD01_070035800"/>
<dbReference type="InterPro" id="IPR008602">
    <property type="entry name" value="Duffy-antigen-binding"/>
</dbReference>
<name>A0A0F6P8I7_PLAFA</name>
<feature type="domain" description="Duffy-antigen binding" evidence="4">
    <location>
        <begin position="2415"/>
        <end position="2605"/>
    </location>
</feature>
<feature type="region of interest" description="Disordered" evidence="2">
    <location>
        <begin position="713"/>
        <end position="770"/>
    </location>
</feature>
<evidence type="ECO:0000313" key="8">
    <source>
        <dbReference type="EMBL" id="AJD77408.1"/>
    </source>
</evidence>
<dbReference type="FunFam" id="1.20.58.830:FF:000021">
    <property type="entry name" value="Erythrocyte membrane protein 1, PfEMP1"/>
    <property type="match status" value="1"/>
</dbReference>
<dbReference type="VEuPathDB" id="PlasmoDB:PfNF166_070016100"/>
<feature type="domain" description="Duffy-binding-like" evidence="7">
    <location>
        <begin position="312"/>
        <end position="459"/>
    </location>
</feature>